<gene>
    <name evidence="4" type="ORF">BS50DRAFT_619890</name>
</gene>
<evidence type="ECO:0000256" key="2">
    <source>
        <dbReference type="SAM" id="SignalP"/>
    </source>
</evidence>
<evidence type="ECO:0000259" key="3">
    <source>
        <dbReference type="Pfam" id="PF14295"/>
    </source>
</evidence>
<keyword evidence="2" id="KW-0732">Signal</keyword>
<dbReference type="STRING" id="1448308.A0A2T2NUY0"/>
<dbReference type="Pfam" id="PF14295">
    <property type="entry name" value="PAN_4"/>
    <property type="match status" value="2"/>
</dbReference>
<dbReference type="Proteomes" id="UP000240883">
    <property type="component" value="Unassembled WGS sequence"/>
</dbReference>
<name>A0A2T2NUY0_CORCC</name>
<dbReference type="PANTHER" id="PTHR33946:SF4">
    <property type="entry name" value="COAGULATION FACTOR XI"/>
    <property type="match status" value="1"/>
</dbReference>
<feature type="signal peptide" evidence="2">
    <location>
        <begin position="1"/>
        <end position="21"/>
    </location>
</feature>
<keyword evidence="5" id="KW-1185">Reference proteome</keyword>
<feature type="domain" description="Apple" evidence="3">
    <location>
        <begin position="61"/>
        <end position="101"/>
    </location>
</feature>
<dbReference type="OrthoDB" id="3788364at2759"/>
<reference evidence="4 5" key="1">
    <citation type="journal article" date="2018" name="Front. Microbiol.">
        <title>Genome-Wide Analysis of Corynespora cassiicola Leaf Fall Disease Putative Effectors.</title>
        <authorList>
            <person name="Lopez D."/>
            <person name="Ribeiro S."/>
            <person name="Label P."/>
            <person name="Fumanal B."/>
            <person name="Venisse J.S."/>
            <person name="Kohler A."/>
            <person name="de Oliveira R.R."/>
            <person name="Labutti K."/>
            <person name="Lipzen A."/>
            <person name="Lail K."/>
            <person name="Bauer D."/>
            <person name="Ohm R.A."/>
            <person name="Barry K.W."/>
            <person name="Spatafora J."/>
            <person name="Grigoriev I.V."/>
            <person name="Martin F.M."/>
            <person name="Pujade-Renaud V."/>
        </authorList>
    </citation>
    <scope>NUCLEOTIDE SEQUENCE [LARGE SCALE GENOMIC DNA]</scope>
    <source>
        <strain evidence="4 5">Philippines</strain>
    </source>
</reference>
<organism evidence="4 5">
    <name type="scientific">Corynespora cassiicola Philippines</name>
    <dbReference type="NCBI Taxonomy" id="1448308"/>
    <lineage>
        <taxon>Eukaryota</taxon>
        <taxon>Fungi</taxon>
        <taxon>Dikarya</taxon>
        <taxon>Ascomycota</taxon>
        <taxon>Pezizomycotina</taxon>
        <taxon>Dothideomycetes</taxon>
        <taxon>Pleosporomycetidae</taxon>
        <taxon>Pleosporales</taxon>
        <taxon>Corynesporascaceae</taxon>
        <taxon>Corynespora</taxon>
    </lineage>
</organism>
<feature type="domain" description="Apple" evidence="3">
    <location>
        <begin position="175"/>
        <end position="219"/>
    </location>
</feature>
<dbReference type="Gene3D" id="3.50.4.10">
    <property type="entry name" value="Hepatocyte Growth Factor"/>
    <property type="match status" value="2"/>
</dbReference>
<feature type="region of interest" description="Disordered" evidence="1">
    <location>
        <begin position="117"/>
        <end position="136"/>
    </location>
</feature>
<accession>A0A2T2NUY0</accession>
<dbReference type="PANTHER" id="PTHR33946">
    <property type="match status" value="1"/>
</dbReference>
<sequence>MINAVLISAVLSALAPTPSPASNLLARQDGYLCPSTASCPREEGCSYTVEGDKYLVACAANLDGGDLSISQVGSLPECLFACSETSGCIAIVFEDRNCYLKNEIHDPSVYNTVVNSGLTSKPHRPHPQAPSSFQHPPSHPYKECPEGFFCPNNDQCTYSGGNKDQRPFTVLCGRDFYGDDLFLLEDTDFGGCVQACAEAEGCEAVSFKGGFGLGTCYLKGGKEAWAVYSGGVDGAYLDLGTVPER</sequence>
<proteinExistence type="predicted"/>
<dbReference type="AlphaFoldDB" id="A0A2T2NUY0"/>
<evidence type="ECO:0000256" key="1">
    <source>
        <dbReference type="SAM" id="MobiDB-lite"/>
    </source>
</evidence>
<evidence type="ECO:0000313" key="4">
    <source>
        <dbReference type="EMBL" id="PSN69242.1"/>
    </source>
</evidence>
<dbReference type="EMBL" id="KZ678133">
    <property type="protein sequence ID" value="PSN69242.1"/>
    <property type="molecule type" value="Genomic_DNA"/>
</dbReference>
<dbReference type="InterPro" id="IPR003609">
    <property type="entry name" value="Pan_app"/>
</dbReference>
<evidence type="ECO:0000313" key="5">
    <source>
        <dbReference type="Proteomes" id="UP000240883"/>
    </source>
</evidence>
<feature type="chain" id="PRO_5015468852" description="Apple domain-containing protein" evidence="2">
    <location>
        <begin position="22"/>
        <end position="245"/>
    </location>
</feature>
<protein>
    <recommendedName>
        <fullName evidence="3">Apple domain-containing protein</fullName>
    </recommendedName>
</protein>